<dbReference type="RefSeq" id="WP_343884601.1">
    <property type="nucleotide sequence ID" value="NZ_BAAAKI010000003.1"/>
</dbReference>
<dbReference type="Gene3D" id="3.40.50.720">
    <property type="entry name" value="NAD(P)-binding Rossmann-like Domain"/>
    <property type="match status" value="1"/>
</dbReference>
<dbReference type="Pfam" id="PF00107">
    <property type="entry name" value="ADH_zinc_N"/>
    <property type="match status" value="1"/>
</dbReference>
<dbReference type="PANTHER" id="PTHR43677:SF1">
    <property type="entry name" value="ACRYLYL-COA REDUCTASE ACUI-RELATED"/>
    <property type="match status" value="1"/>
</dbReference>
<proteinExistence type="predicted"/>
<dbReference type="InterPro" id="IPR011032">
    <property type="entry name" value="GroES-like_sf"/>
</dbReference>
<dbReference type="InterPro" id="IPR051397">
    <property type="entry name" value="Zn-ADH-like_protein"/>
</dbReference>
<protein>
    <submittedName>
        <fullName evidence="2">MDR family oxidoreductase</fullName>
        <ecNumber evidence="2">1.-.-.-</ecNumber>
    </submittedName>
</protein>
<evidence type="ECO:0000313" key="3">
    <source>
        <dbReference type="Proteomes" id="UP001596266"/>
    </source>
</evidence>
<evidence type="ECO:0000313" key="2">
    <source>
        <dbReference type="EMBL" id="MFC6397201.1"/>
    </source>
</evidence>
<dbReference type="Proteomes" id="UP001596266">
    <property type="component" value="Unassembled WGS sequence"/>
</dbReference>
<dbReference type="InterPro" id="IPR036291">
    <property type="entry name" value="NAD(P)-bd_dom_sf"/>
</dbReference>
<dbReference type="SUPFAM" id="SSF50129">
    <property type="entry name" value="GroES-like"/>
    <property type="match status" value="1"/>
</dbReference>
<dbReference type="SMART" id="SM00829">
    <property type="entry name" value="PKS_ER"/>
    <property type="match status" value="1"/>
</dbReference>
<dbReference type="EMBL" id="JBHSUA010000018">
    <property type="protein sequence ID" value="MFC6397201.1"/>
    <property type="molecule type" value="Genomic_DNA"/>
</dbReference>
<comment type="caution">
    <text evidence="2">The sequence shown here is derived from an EMBL/GenBank/DDBJ whole genome shotgun (WGS) entry which is preliminary data.</text>
</comment>
<dbReference type="GO" id="GO:0016491">
    <property type="term" value="F:oxidoreductase activity"/>
    <property type="evidence" value="ECO:0007669"/>
    <property type="project" value="UniProtKB-KW"/>
</dbReference>
<dbReference type="NCBIfam" id="TIGR02823">
    <property type="entry name" value="oxido_YhdH"/>
    <property type="match status" value="1"/>
</dbReference>
<dbReference type="InterPro" id="IPR013154">
    <property type="entry name" value="ADH-like_N"/>
</dbReference>
<evidence type="ECO:0000259" key="1">
    <source>
        <dbReference type="SMART" id="SM00829"/>
    </source>
</evidence>
<dbReference type="EC" id="1.-.-.-" evidence="2"/>
<dbReference type="CDD" id="cd08288">
    <property type="entry name" value="MDR_yhdh"/>
    <property type="match status" value="1"/>
</dbReference>
<name>A0ABW1X1I9_9ACTN</name>
<dbReference type="InterPro" id="IPR020843">
    <property type="entry name" value="ER"/>
</dbReference>
<dbReference type="InterPro" id="IPR014188">
    <property type="entry name" value="Acrylyl-CoA_reductase_AcuI"/>
</dbReference>
<gene>
    <name evidence="2" type="ORF">ACFP57_09450</name>
</gene>
<reference evidence="3" key="1">
    <citation type="journal article" date="2019" name="Int. J. Syst. Evol. Microbiol.">
        <title>The Global Catalogue of Microorganisms (GCM) 10K type strain sequencing project: providing services to taxonomists for standard genome sequencing and annotation.</title>
        <authorList>
            <consortium name="The Broad Institute Genomics Platform"/>
            <consortium name="The Broad Institute Genome Sequencing Center for Infectious Disease"/>
            <person name="Wu L."/>
            <person name="Ma J."/>
        </authorList>
    </citation>
    <scope>NUCLEOTIDE SEQUENCE [LARGE SCALE GENOMIC DNA]</scope>
    <source>
        <strain evidence="3">CGMCC 1.15277</strain>
    </source>
</reference>
<accession>A0ABW1X1I9</accession>
<dbReference type="Pfam" id="PF08240">
    <property type="entry name" value="ADH_N"/>
    <property type="match status" value="1"/>
</dbReference>
<feature type="domain" description="Enoyl reductase (ER)" evidence="1">
    <location>
        <begin position="14"/>
        <end position="325"/>
    </location>
</feature>
<sequence length="332" mass="34105">MTFTAWIVRETESGAQAALESLDENILEDLDTTVRVTYSGINYKDALALRGRPGVIRRHPLIPGIDLVGEVVESRHPRWSAGDLVVMTGAGFGEEHHGGLSQLAKVSGDDLVAVPDAFSAHQAAAIGTAGFTASLSLLALQRAGITPDRGPVLVTGAGGGVGSVALALLAGSGYEAHAVTGRPDQLRDQLTSLGASTIVSREDLDTGGKPLAKQRWAGVIDAVGGAPLASALACLHQEGVATTCGLAAGPKFAGNVMPFILRGISLLGIDSVRTPADRRAAAWQLLAEALAPQRLDGITRTVALADVQQTAEELLAGKGTGRTVVEVPPLGS</sequence>
<dbReference type="PANTHER" id="PTHR43677">
    <property type="entry name" value="SHORT-CHAIN DEHYDROGENASE/REDUCTASE"/>
    <property type="match status" value="1"/>
</dbReference>
<keyword evidence="2" id="KW-0560">Oxidoreductase</keyword>
<dbReference type="Gene3D" id="3.90.180.10">
    <property type="entry name" value="Medium-chain alcohol dehydrogenases, catalytic domain"/>
    <property type="match status" value="1"/>
</dbReference>
<dbReference type="InterPro" id="IPR013149">
    <property type="entry name" value="ADH-like_C"/>
</dbReference>
<dbReference type="SUPFAM" id="SSF51735">
    <property type="entry name" value="NAD(P)-binding Rossmann-fold domains"/>
    <property type="match status" value="1"/>
</dbReference>
<organism evidence="2 3">
    <name type="scientific">Luteococcus sanguinis</name>
    <dbReference type="NCBI Taxonomy" id="174038"/>
    <lineage>
        <taxon>Bacteria</taxon>
        <taxon>Bacillati</taxon>
        <taxon>Actinomycetota</taxon>
        <taxon>Actinomycetes</taxon>
        <taxon>Propionibacteriales</taxon>
        <taxon>Propionibacteriaceae</taxon>
        <taxon>Luteococcus</taxon>
    </lineage>
</organism>
<keyword evidence="3" id="KW-1185">Reference proteome</keyword>